<dbReference type="PANTHER" id="PTHR11236">
    <property type="entry name" value="AMINOBENZOATE/ANTHRANILATE SYNTHASE"/>
    <property type="match status" value="1"/>
</dbReference>
<evidence type="ECO:0000259" key="3">
    <source>
        <dbReference type="Pfam" id="PF00425"/>
    </source>
</evidence>
<keyword evidence="2" id="KW-0808">Transferase</keyword>
<evidence type="ECO:0000259" key="4">
    <source>
        <dbReference type="Pfam" id="PF04715"/>
    </source>
</evidence>
<dbReference type="SUPFAM" id="SSF56322">
    <property type="entry name" value="ADC synthase"/>
    <property type="match status" value="1"/>
</dbReference>
<organism evidence="5 6">
    <name type="scientific">Halopseudomonas salegens</name>
    <dbReference type="NCBI Taxonomy" id="1434072"/>
    <lineage>
        <taxon>Bacteria</taxon>
        <taxon>Pseudomonadati</taxon>
        <taxon>Pseudomonadota</taxon>
        <taxon>Gammaproteobacteria</taxon>
        <taxon>Pseudomonadales</taxon>
        <taxon>Pseudomonadaceae</taxon>
        <taxon>Halopseudomonas</taxon>
    </lineage>
</organism>
<dbReference type="Proteomes" id="UP000243924">
    <property type="component" value="Chromosome I"/>
</dbReference>
<dbReference type="Pfam" id="PF00425">
    <property type="entry name" value="Chorismate_bind"/>
    <property type="match status" value="1"/>
</dbReference>
<dbReference type="PRINTS" id="PR00095">
    <property type="entry name" value="ANTSNTHASEI"/>
</dbReference>
<evidence type="ECO:0000313" key="5">
    <source>
        <dbReference type="EMBL" id="SDU07700.1"/>
    </source>
</evidence>
<dbReference type="EC" id="2.6.1.85" evidence="1"/>
<dbReference type="InterPro" id="IPR015890">
    <property type="entry name" value="Chorismate_C"/>
</dbReference>
<dbReference type="RefSeq" id="WP_231701705.1">
    <property type="nucleotide sequence ID" value="NZ_LT629787.1"/>
</dbReference>
<dbReference type="PANTHER" id="PTHR11236:SF50">
    <property type="entry name" value="AMINODEOXYCHORISMATE SYNTHASE COMPONENT 1"/>
    <property type="match status" value="1"/>
</dbReference>
<sequence length="456" mass="50130">MTAPAHTAYRLTSLPYQTSPLPALQAVRDLGYPVVLDSASHTYSRFGRYTLLSAGPDHLIEPRVGESGYQVLARLRRALSDLPAADWPEETQLPFGAGALGHISYDFGRLLEDLPSLANNDLQVPTLRFGIYAWSLVTDHKQQQSWLVCHPSLARQREAALLLRLQALSDSGSDPACADFRLTAPFRPEQDRARYQASFQRVQDYIHAGDCYQINLAQRFSAPCSGDPLTAWAALRRACPTPFAAYLEGPADALLSLSPERFLKLVDGEVETRPIKGTRGRGKTAEDDQALADDLLSSEKDRAENLMIVDLLRNDLGRSCQSGSVRVPELFKLETYPNVHHLVSSVTGTLATDKDALDLIAGAFPGGSITGAPKVRAMQIIEELEPVRRSLYCGSIGYIGCEGQMDLNIAIRSLVHQQDRLYVWGGGGIVADSRAEAEYQESLTKVRVLMDTLHNL</sequence>
<proteinExistence type="predicted"/>
<dbReference type="EMBL" id="LT629787">
    <property type="protein sequence ID" value="SDU07700.1"/>
    <property type="molecule type" value="Genomic_DNA"/>
</dbReference>
<name>A0A1H2FJY0_9GAMM</name>
<dbReference type="Gene3D" id="3.60.120.10">
    <property type="entry name" value="Anthranilate synthase"/>
    <property type="match status" value="1"/>
</dbReference>
<evidence type="ECO:0000256" key="1">
    <source>
        <dbReference type="ARBA" id="ARBA00013139"/>
    </source>
</evidence>
<dbReference type="GO" id="GO:0009396">
    <property type="term" value="P:folic acid-containing compound biosynthetic process"/>
    <property type="evidence" value="ECO:0007669"/>
    <property type="project" value="InterPro"/>
</dbReference>
<dbReference type="GO" id="GO:0000162">
    <property type="term" value="P:L-tryptophan biosynthetic process"/>
    <property type="evidence" value="ECO:0007669"/>
    <property type="project" value="TreeGrafter"/>
</dbReference>
<dbReference type="InterPro" id="IPR006805">
    <property type="entry name" value="Anth_synth_I_N"/>
</dbReference>
<dbReference type="GO" id="GO:0046820">
    <property type="term" value="F:4-amino-4-deoxychorismate synthase activity"/>
    <property type="evidence" value="ECO:0007669"/>
    <property type="project" value="UniProtKB-EC"/>
</dbReference>
<feature type="domain" description="Chorismate-utilising enzyme C-terminal" evidence="3">
    <location>
        <begin position="192"/>
        <end position="445"/>
    </location>
</feature>
<feature type="domain" description="Anthranilate synthase component I N-terminal" evidence="4">
    <location>
        <begin position="19"/>
        <end position="146"/>
    </location>
</feature>
<dbReference type="InterPro" id="IPR005802">
    <property type="entry name" value="ADC_synth_comp_1"/>
</dbReference>
<dbReference type="InterPro" id="IPR005801">
    <property type="entry name" value="ADC_synthase"/>
</dbReference>
<reference evidence="6" key="1">
    <citation type="submission" date="2016-10" db="EMBL/GenBank/DDBJ databases">
        <authorList>
            <person name="Varghese N."/>
            <person name="Submissions S."/>
        </authorList>
    </citation>
    <scope>NUCLEOTIDE SEQUENCE [LARGE SCALE GENOMIC DNA]</scope>
    <source>
        <strain evidence="6">CECT 8338</strain>
    </source>
</reference>
<dbReference type="STRING" id="1434072.SAMN05216210_1619"/>
<dbReference type="InterPro" id="IPR019999">
    <property type="entry name" value="Anth_synth_I-like"/>
</dbReference>
<gene>
    <name evidence="5" type="ORF">SAMN05216210_1619</name>
</gene>
<keyword evidence="6" id="KW-1185">Reference proteome</keyword>
<evidence type="ECO:0000313" key="6">
    <source>
        <dbReference type="Proteomes" id="UP000243924"/>
    </source>
</evidence>
<protein>
    <recommendedName>
        <fullName evidence="1">aminodeoxychorismate synthase</fullName>
        <ecNumber evidence="1">2.6.1.85</ecNumber>
    </recommendedName>
</protein>
<dbReference type="AlphaFoldDB" id="A0A1H2FJY0"/>
<dbReference type="NCBIfam" id="TIGR00553">
    <property type="entry name" value="pabB"/>
    <property type="match status" value="1"/>
</dbReference>
<dbReference type="Pfam" id="PF04715">
    <property type="entry name" value="Anth_synt_I_N"/>
    <property type="match status" value="1"/>
</dbReference>
<evidence type="ECO:0000256" key="2">
    <source>
        <dbReference type="ARBA" id="ARBA00022679"/>
    </source>
</evidence>
<accession>A0A1H2FJY0</accession>